<dbReference type="EC" id="5.4.99.-" evidence="8"/>
<dbReference type="InterPro" id="IPR020103">
    <property type="entry name" value="PsdUridine_synth_cat_dom_sf"/>
</dbReference>
<evidence type="ECO:0000256" key="7">
    <source>
        <dbReference type="PROSITE-ProRule" id="PRU00182"/>
    </source>
</evidence>
<dbReference type="Gene3D" id="3.30.2350.10">
    <property type="entry name" value="Pseudouridine synthase"/>
    <property type="match status" value="1"/>
</dbReference>
<dbReference type="InterPro" id="IPR006225">
    <property type="entry name" value="PsdUridine_synth_RluC/D"/>
</dbReference>
<sequence length="350" mass="38500">MNSVPGKRNNHYSPKPIVPEPAHPAPEPPGRVVELIIPDHCAGLRLDQALAQLLAEWSRSRLQSWILEKRVSVDGACSLPRQKVWGGEKIVLSPARDPAETAHEPEAIALDIVHEDHAIIIIDKPAGLVVHPGSGNWQGTLLNALLHHSPQLSGIPRSGIVHRLDKETSGLLVVAKTLEAQTSLVRQLQKRTVKREYLALVWGSVSSHGRVDAPVGRHPVQRTRMAVVASGKEARTRYEVLEQFTDCTLLRCGLETGRTHQIRVHMQSLGHPLVGDPLYGGKAKKGSSATMQLAAFPRQALHAHKLELTHPQNGQRMGWEAPLPEDMSNLLLMLQKARDKESHAIPAMIK</sequence>
<dbReference type="InterPro" id="IPR050188">
    <property type="entry name" value="RluA_PseudoU_synthase"/>
</dbReference>
<evidence type="ECO:0000313" key="11">
    <source>
        <dbReference type="EMBL" id="SEF59090.1"/>
    </source>
</evidence>
<dbReference type="AlphaFoldDB" id="A0A1H5T8H7"/>
<dbReference type="PANTHER" id="PTHR21600">
    <property type="entry name" value="MITOCHONDRIAL RNA PSEUDOURIDINE SYNTHASE"/>
    <property type="match status" value="1"/>
</dbReference>
<comment type="catalytic activity">
    <reaction evidence="4">
        <text>uridine(1911/1915/1917) in 23S rRNA = pseudouridine(1911/1915/1917) in 23S rRNA</text>
        <dbReference type="Rhea" id="RHEA:42524"/>
        <dbReference type="Rhea" id="RHEA-COMP:10097"/>
        <dbReference type="Rhea" id="RHEA-COMP:10098"/>
        <dbReference type="ChEBI" id="CHEBI:65314"/>
        <dbReference type="ChEBI" id="CHEBI:65315"/>
        <dbReference type="EC" id="5.4.99.23"/>
    </reaction>
</comment>
<dbReference type="FunFam" id="3.30.2350.10:FF:000006">
    <property type="entry name" value="Pseudouridine synthase"/>
    <property type="match status" value="1"/>
</dbReference>
<protein>
    <recommendedName>
        <fullName evidence="8">Pseudouridine synthase</fullName>
        <ecNumber evidence="8">5.4.99.-</ecNumber>
    </recommendedName>
</protein>
<evidence type="ECO:0000256" key="5">
    <source>
        <dbReference type="ARBA" id="ARBA00056072"/>
    </source>
</evidence>
<dbReference type="Pfam" id="PF00849">
    <property type="entry name" value="PseudoU_synth_2"/>
    <property type="match status" value="1"/>
</dbReference>
<dbReference type="SUPFAM" id="SSF55174">
    <property type="entry name" value="Alpha-L RNA-binding motif"/>
    <property type="match status" value="1"/>
</dbReference>
<keyword evidence="2 7" id="KW-0694">RNA-binding</keyword>
<accession>A0A1H5T8H7</accession>
<organism evidence="11 12">
    <name type="scientific">Nitrosospira multiformis (strain ATCC 25196 / NCIMB 11849 / C 71)</name>
    <dbReference type="NCBI Taxonomy" id="323848"/>
    <lineage>
        <taxon>Bacteria</taxon>
        <taxon>Pseudomonadati</taxon>
        <taxon>Pseudomonadota</taxon>
        <taxon>Betaproteobacteria</taxon>
        <taxon>Nitrosomonadales</taxon>
        <taxon>Nitrosomonadaceae</taxon>
        <taxon>Nitrosospira</taxon>
    </lineage>
</organism>
<evidence type="ECO:0000256" key="8">
    <source>
        <dbReference type="RuleBase" id="RU362028"/>
    </source>
</evidence>
<dbReference type="SUPFAM" id="SSF55120">
    <property type="entry name" value="Pseudouridine synthase"/>
    <property type="match status" value="1"/>
</dbReference>
<feature type="domain" description="Pseudouridine synthase RsuA/RluA-like" evidence="10">
    <location>
        <begin position="119"/>
        <end position="268"/>
    </location>
</feature>
<comment type="function">
    <text evidence="5">Responsible for synthesis of pseudouridine from uracil at positions 1911, 1915 and 1917 in 23S ribosomal RNA.</text>
</comment>
<dbReference type="NCBIfam" id="TIGR00005">
    <property type="entry name" value="rluA_subfam"/>
    <property type="match status" value="1"/>
</dbReference>
<evidence type="ECO:0000256" key="6">
    <source>
        <dbReference type="PIRSR" id="PIRSR606225-1"/>
    </source>
</evidence>
<dbReference type="InterPro" id="IPR006224">
    <property type="entry name" value="PsdUridine_synth_RluA-like_CS"/>
</dbReference>
<dbReference type="GO" id="GO:0003723">
    <property type="term" value="F:RNA binding"/>
    <property type="evidence" value="ECO:0007669"/>
    <property type="project" value="UniProtKB-KW"/>
</dbReference>
<name>A0A1H5T8H7_NITMU</name>
<evidence type="ECO:0000256" key="2">
    <source>
        <dbReference type="ARBA" id="ARBA00022884"/>
    </source>
</evidence>
<feature type="compositionally biased region" description="Pro residues" evidence="9">
    <location>
        <begin position="16"/>
        <end position="26"/>
    </location>
</feature>
<comment type="similarity">
    <text evidence="1 8">Belongs to the pseudouridine synthase RluA family.</text>
</comment>
<gene>
    <name evidence="11" type="ORF">SAMN05216403_10438</name>
</gene>
<dbReference type="PROSITE" id="PS01129">
    <property type="entry name" value="PSI_RLU"/>
    <property type="match status" value="1"/>
</dbReference>
<dbReference type="InterPro" id="IPR036986">
    <property type="entry name" value="S4_RNA-bd_sf"/>
</dbReference>
<dbReference type="EMBL" id="FNVK01000004">
    <property type="protein sequence ID" value="SEF59090.1"/>
    <property type="molecule type" value="Genomic_DNA"/>
</dbReference>
<evidence type="ECO:0000313" key="12">
    <source>
        <dbReference type="Proteomes" id="UP000236751"/>
    </source>
</evidence>
<feature type="active site" evidence="6">
    <location>
        <position position="165"/>
    </location>
</feature>
<keyword evidence="3 8" id="KW-0413">Isomerase</keyword>
<comment type="catalytic activity">
    <reaction evidence="8">
        <text>a uridine in RNA = a pseudouridine in RNA</text>
        <dbReference type="Rhea" id="RHEA:48348"/>
        <dbReference type="Rhea" id="RHEA-COMP:12068"/>
        <dbReference type="Rhea" id="RHEA-COMP:12069"/>
        <dbReference type="ChEBI" id="CHEBI:65314"/>
        <dbReference type="ChEBI" id="CHEBI:65315"/>
    </reaction>
</comment>
<evidence type="ECO:0000256" key="1">
    <source>
        <dbReference type="ARBA" id="ARBA00010876"/>
    </source>
</evidence>
<reference evidence="11 12" key="1">
    <citation type="submission" date="2016-10" db="EMBL/GenBank/DDBJ databases">
        <authorList>
            <person name="de Groot N.N."/>
        </authorList>
    </citation>
    <scope>NUCLEOTIDE SEQUENCE [LARGE SCALE GENOMIC DNA]</scope>
    <source>
        <strain evidence="11 12">Nl13</strain>
    </source>
</reference>
<dbReference type="NCBIfam" id="NF008385">
    <property type="entry name" value="PRK11180.1"/>
    <property type="match status" value="1"/>
</dbReference>
<evidence type="ECO:0000256" key="3">
    <source>
        <dbReference type="ARBA" id="ARBA00023235"/>
    </source>
</evidence>
<dbReference type="PANTHER" id="PTHR21600:SF44">
    <property type="entry name" value="RIBOSOMAL LARGE SUBUNIT PSEUDOURIDINE SYNTHASE D"/>
    <property type="match status" value="1"/>
</dbReference>
<dbReference type="Gene3D" id="3.10.290.10">
    <property type="entry name" value="RNA-binding S4 domain"/>
    <property type="match status" value="1"/>
</dbReference>
<dbReference type="InterPro" id="IPR006145">
    <property type="entry name" value="PsdUridine_synth_RsuA/RluA"/>
</dbReference>
<dbReference type="GO" id="GO:0160140">
    <property type="term" value="F:23S rRNA pseudouridine(1911/1915/1917) synthase activity"/>
    <property type="evidence" value="ECO:0007669"/>
    <property type="project" value="UniProtKB-EC"/>
</dbReference>
<evidence type="ECO:0000256" key="4">
    <source>
        <dbReference type="ARBA" id="ARBA00036882"/>
    </source>
</evidence>
<evidence type="ECO:0000256" key="9">
    <source>
        <dbReference type="SAM" id="MobiDB-lite"/>
    </source>
</evidence>
<dbReference type="CDD" id="cd02869">
    <property type="entry name" value="PseudoU_synth_RluA_like"/>
    <property type="match status" value="1"/>
</dbReference>
<proteinExistence type="inferred from homology"/>
<dbReference type="Proteomes" id="UP000236751">
    <property type="component" value="Unassembled WGS sequence"/>
</dbReference>
<dbReference type="CDD" id="cd00165">
    <property type="entry name" value="S4"/>
    <property type="match status" value="1"/>
</dbReference>
<dbReference type="GO" id="GO:0000455">
    <property type="term" value="P:enzyme-directed rRNA pseudouridine synthesis"/>
    <property type="evidence" value="ECO:0007669"/>
    <property type="project" value="TreeGrafter"/>
</dbReference>
<feature type="region of interest" description="Disordered" evidence="9">
    <location>
        <begin position="1"/>
        <end position="26"/>
    </location>
</feature>
<evidence type="ECO:0000259" key="10">
    <source>
        <dbReference type="Pfam" id="PF00849"/>
    </source>
</evidence>
<dbReference type="PROSITE" id="PS50889">
    <property type="entry name" value="S4"/>
    <property type="match status" value="1"/>
</dbReference>